<organism evidence="1 2">
    <name type="scientific">Lasiosphaeria miniovina</name>
    <dbReference type="NCBI Taxonomy" id="1954250"/>
    <lineage>
        <taxon>Eukaryota</taxon>
        <taxon>Fungi</taxon>
        <taxon>Dikarya</taxon>
        <taxon>Ascomycota</taxon>
        <taxon>Pezizomycotina</taxon>
        <taxon>Sordariomycetes</taxon>
        <taxon>Sordariomycetidae</taxon>
        <taxon>Sordariales</taxon>
        <taxon>Lasiosphaeriaceae</taxon>
        <taxon>Lasiosphaeria</taxon>
    </lineage>
</organism>
<gene>
    <name evidence="1" type="ORF">B0T26DRAFT_169255</name>
</gene>
<dbReference type="GeneID" id="85316820"/>
<proteinExistence type="predicted"/>
<comment type="caution">
    <text evidence="1">The sequence shown here is derived from an EMBL/GenBank/DDBJ whole genome shotgun (WGS) entry which is preliminary data.</text>
</comment>
<dbReference type="AlphaFoldDB" id="A0AA40B621"/>
<evidence type="ECO:0000313" key="1">
    <source>
        <dbReference type="EMBL" id="KAK0728386.1"/>
    </source>
</evidence>
<name>A0AA40B621_9PEZI</name>
<accession>A0AA40B621</accession>
<evidence type="ECO:0000313" key="2">
    <source>
        <dbReference type="Proteomes" id="UP001172101"/>
    </source>
</evidence>
<keyword evidence="2" id="KW-1185">Reference proteome</keyword>
<protein>
    <submittedName>
        <fullName evidence="1">Uncharacterized protein</fullName>
    </submittedName>
</protein>
<reference evidence="1" key="1">
    <citation type="submission" date="2023-06" db="EMBL/GenBank/DDBJ databases">
        <title>Genome-scale phylogeny and comparative genomics of the fungal order Sordariales.</title>
        <authorList>
            <consortium name="Lawrence Berkeley National Laboratory"/>
            <person name="Hensen N."/>
            <person name="Bonometti L."/>
            <person name="Westerberg I."/>
            <person name="Brannstrom I.O."/>
            <person name="Guillou S."/>
            <person name="Cros-Aarteil S."/>
            <person name="Calhoun S."/>
            <person name="Haridas S."/>
            <person name="Kuo A."/>
            <person name="Mondo S."/>
            <person name="Pangilinan J."/>
            <person name="Riley R."/>
            <person name="LaButti K."/>
            <person name="Andreopoulos B."/>
            <person name="Lipzen A."/>
            <person name="Chen C."/>
            <person name="Yanf M."/>
            <person name="Daum C."/>
            <person name="Ng V."/>
            <person name="Clum A."/>
            <person name="Steindorff A."/>
            <person name="Ohm R."/>
            <person name="Martin F."/>
            <person name="Silar P."/>
            <person name="Natvig D."/>
            <person name="Lalanne C."/>
            <person name="Gautier V."/>
            <person name="Ament-velasquez S.L."/>
            <person name="Kruys A."/>
            <person name="Hutchinson M.I."/>
            <person name="Powell A.J."/>
            <person name="Barry K."/>
            <person name="Miller A.N."/>
            <person name="Grigoriev I.V."/>
            <person name="Debuchy R."/>
            <person name="Gladieux P."/>
            <person name="Thoren M.H."/>
            <person name="Johannesson H."/>
        </authorList>
    </citation>
    <scope>NUCLEOTIDE SEQUENCE</scope>
    <source>
        <strain evidence="1">SMH2392-1A</strain>
    </source>
</reference>
<sequence>MRCPFWSQLCKHRPVRGFCELARRQCVHLHPIFSVSLLGATRGGCLTSLLGSKPFLPLRSGDGNREERKRRERGRRSQQNYEVLSLAWLVMRWQWGGVVSLLYASHHQHGPSFICFLGSLAAPAPYCYPWKGKGKWKGEENAAVQCSALPSNPCPFLPLRGKDLILASALWRACREDCVYQAPGMGCTKGMTVMMAAAPVCPLLFFAW</sequence>
<dbReference type="EMBL" id="JAUIRO010000002">
    <property type="protein sequence ID" value="KAK0728386.1"/>
    <property type="molecule type" value="Genomic_DNA"/>
</dbReference>
<dbReference type="RefSeq" id="XP_060301241.1">
    <property type="nucleotide sequence ID" value="XM_060433549.1"/>
</dbReference>
<dbReference type="Proteomes" id="UP001172101">
    <property type="component" value="Unassembled WGS sequence"/>
</dbReference>